<reference evidence="1" key="1">
    <citation type="journal article" date="2019" name="Sci. Rep.">
        <title>Draft genome of Tanacetum cinerariifolium, the natural source of mosquito coil.</title>
        <authorList>
            <person name="Yamashiro T."/>
            <person name="Shiraishi A."/>
            <person name="Satake H."/>
            <person name="Nakayama K."/>
        </authorList>
    </citation>
    <scope>NUCLEOTIDE SEQUENCE</scope>
</reference>
<sequence length="426" mass="48310">MLMLVTIAQHKFLLSKLCQVFHNNILVVKIVGKQEEKQIKEEQAAKAQNWKLPICYDDDDDEERSNSLKDNIISGVPPCAAITPNKPVDSLSMRDEHLDTILATKSDEFIKSSVENLVPNPSESQGENGCDVHACFTTFSNVLFDADYDFYSVDDQSLYDEDVPEKIFLKPLFEEEIIPMKIDQHHDNAESDLIESLLNHDSSLIISSKIDSLLDEFADELTLLKSIPSGIDETDCEPEEEICLIERLLFDNSSPRPPKEFVSKNSNAEIKSFSPSSIPVEDSDSLMKEIDLSFTSDYPMPLGIEDDDYDSERDILISEDLLSNYSLSLHVIESYHFDIPSFSRPPAKPQDEKSPDLLPHQGLKAFQPPAECPMMIHGKNNPILDVLLFHFYPPLSVQVWGNWVKLNDLKQALRGRHPMLIIFPEM</sequence>
<dbReference type="EMBL" id="BKCJ010000424">
    <property type="protein sequence ID" value="GEU33070.1"/>
    <property type="molecule type" value="Genomic_DNA"/>
</dbReference>
<proteinExistence type="predicted"/>
<dbReference type="AlphaFoldDB" id="A0A6L2J8Q7"/>
<protein>
    <submittedName>
        <fullName evidence="1">Uncharacterized protein</fullName>
    </submittedName>
</protein>
<name>A0A6L2J8Q7_TANCI</name>
<comment type="caution">
    <text evidence="1">The sequence shown here is derived from an EMBL/GenBank/DDBJ whole genome shotgun (WGS) entry which is preliminary data.</text>
</comment>
<gene>
    <name evidence="1" type="ORF">Tci_005048</name>
</gene>
<evidence type="ECO:0000313" key="1">
    <source>
        <dbReference type="EMBL" id="GEU33070.1"/>
    </source>
</evidence>
<organism evidence="1">
    <name type="scientific">Tanacetum cinerariifolium</name>
    <name type="common">Dalmatian daisy</name>
    <name type="synonym">Chrysanthemum cinerariifolium</name>
    <dbReference type="NCBI Taxonomy" id="118510"/>
    <lineage>
        <taxon>Eukaryota</taxon>
        <taxon>Viridiplantae</taxon>
        <taxon>Streptophyta</taxon>
        <taxon>Embryophyta</taxon>
        <taxon>Tracheophyta</taxon>
        <taxon>Spermatophyta</taxon>
        <taxon>Magnoliopsida</taxon>
        <taxon>eudicotyledons</taxon>
        <taxon>Gunneridae</taxon>
        <taxon>Pentapetalae</taxon>
        <taxon>asterids</taxon>
        <taxon>campanulids</taxon>
        <taxon>Asterales</taxon>
        <taxon>Asteraceae</taxon>
        <taxon>Asteroideae</taxon>
        <taxon>Anthemideae</taxon>
        <taxon>Anthemidinae</taxon>
        <taxon>Tanacetum</taxon>
    </lineage>
</organism>
<accession>A0A6L2J8Q7</accession>